<evidence type="ECO:0000256" key="1">
    <source>
        <dbReference type="SAM" id="Phobius"/>
    </source>
</evidence>
<dbReference type="EMBL" id="ABCA03000016">
    <property type="protein sequence ID" value="EDS02058.1"/>
    <property type="molecule type" value="Genomic_DNA"/>
</dbReference>
<feature type="transmembrane region" description="Helical" evidence="1">
    <location>
        <begin position="12"/>
        <end position="28"/>
    </location>
</feature>
<organism evidence="2 3">
    <name type="scientific">[Eubacterium] siraeum DSM 15702</name>
    <dbReference type="NCBI Taxonomy" id="428128"/>
    <lineage>
        <taxon>Bacteria</taxon>
        <taxon>Bacillati</taxon>
        <taxon>Bacillota</taxon>
        <taxon>Clostridia</taxon>
        <taxon>Eubacteriales</taxon>
        <taxon>Oscillospiraceae</taxon>
        <taxon>Oscillospiraceae incertae sedis</taxon>
    </lineage>
</organism>
<reference evidence="2" key="1">
    <citation type="submission" date="2007-10" db="EMBL/GenBank/DDBJ databases">
        <authorList>
            <person name="Fulton L."/>
            <person name="Clifton S."/>
            <person name="Fulton B."/>
            <person name="Xu J."/>
            <person name="Minx P."/>
            <person name="Pepin K.H."/>
            <person name="Johnson M."/>
            <person name="Thiruvilangam P."/>
            <person name="Bhonagiri V."/>
            <person name="Nash W.E."/>
            <person name="Mardis E.R."/>
            <person name="Wilson R.K."/>
        </authorList>
    </citation>
    <scope>NUCLEOTIDE SEQUENCE [LARGE SCALE GENOMIC DNA]</scope>
    <source>
        <strain evidence="2">DSM 15702</strain>
    </source>
</reference>
<name>B0MJS7_9FIRM</name>
<accession>B0MJS7</accession>
<gene>
    <name evidence="2" type="ORF">EUBSIR_00051</name>
</gene>
<reference evidence="2" key="2">
    <citation type="submission" date="2014-06" db="EMBL/GenBank/DDBJ databases">
        <title>Draft genome sequence of Eubacterium siraeum (DSM 15702).</title>
        <authorList>
            <person name="Sudarsanam P."/>
            <person name="Ley R."/>
            <person name="Guruge J."/>
            <person name="Turnbaugh P.J."/>
            <person name="Mahowald M."/>
            <person name="Liep D."/>
            <person name="Gordon J."/>
        </authorList>
    </citation>
    <scope>NUCLEOTIDE SEQUENCE</scope>
    <source>
        <strain evidence="2">DSM 15702</strain>
    </source>
</reference>
<evidence type="ECO:0000313" key="2">
    <source>
        <dbReference type="EMBL" id="EDS02058.1"/>
    </source>
</evidence>
<keyword evidence="3" id="KW-1185">Reference proteome</keyword>
<keyword evidence="1" id="KW-0812">Transmembrane</keyword>
<proteinExistence type="predicted"/>
<keyword evidence="1" id="KW-0472">Membrane</keyword>
<dbReference type="Proteomes" id="UP000005326">
    <property type="component" value="Unassembled WGS sequence"/>
</dbReference>
<sequence length="50" mass="6014">MFFRLSATQSDFQYVAIFIVSYSYLKIYHISFSKSSKICLPLCRRKKNRK</sequence>
<dbReference type="AlphaFoldDB" id="B0MJS7"/>
<evidence type="ECO:0000313" key="3">
    <source>
        <dbReference type="Proteomes" id="UP000005326"/>
    </source>
</evidence>
<protein>
    <submittedName>
        <fullName evidence="2">Uncharacterized protein</fullName>
    </submittedName>
</protein>
<comment type="caution">
    <text evidence="2">The sequence shown here is derived from an EMBL/GenBank/DDBJ whole genome shotgun (WGS) entry which is preliminary data.</text>
</comment>
<keyword evidence="1" id="KW-1133">Transmembrane helix</keyword>